<dbReference type="InterPro" id="IPR001123">
    <property type="entry name" value="LeuE-type"/>
</dbReference>
<dbReference type="AlphaFoldDB" id="A0A4Y3R3L4"/>
<keyword evidence="4 6" id="KW-1133">Transmembrane helix</keyword>
<feature type="transmembrane region" description="Helical" evidence="6">
    <location>
        <begin position="69"/>
        <end position="90"/>
    </location>
</feature>
<evidence type="ECO:0000256" key="2">
    <source>
        <dbReference type="ARBA" id="ARBA00022475"/>
    </source>
</evidence>
<accession>A0A4Y3R3L4</accession>
<dbReference type="GO" id="GO:0005886">
    <property type="term" value="C:plasma membrane"/>
    <property type="evidence" value="ECO:0007669"/>
    <property type="project" value="UniProtKB-SubCell"/>
</dbReference>
<keyword evidence="5 6" id="KW-0472">Membrane</keyword>
<comment type="caution">
    <text evidence="7">The sequence shown here is derived from an EMBL/GenBank/DDBJ whole genome shotgun (WGS) entry which is preliminary data.</text>
</comment>
<evidence type="ECO:0000256" key="1">
    <source>
        <dbReference type="ARBA" id="ARBA00004651"/>
    </source>
</evidence>
<feature type="transmembrane region" description="Helical" evidence="6">
    <location>
        <begin position="37"/>
        <end position="62"/>
    </location>
</feature>
<dbReference type="Proteomes" id="UP000319210">
    <property type="component" value="Unassembled WGS sequence"/>
</dbReference>
<dbReference type="EMBL" id="BJMM01000025">
    <property type="protein sequence ID" value="GEB51879.1"/>
    <property type="molecule type" value="Genomic_DNA"/>
</dbReference>
<organism evidence="7 8">
    <name type="scientific">Streptomyces cacaoi</name>
    <dbReference type="NCBI Taxonomy" id="1898"/>
    <lineage>
        <taxon>Bacteria</taxon>
        <taxon>Bacillati</taxon>
        <taxon>Actinomycetota</taxon>
        <taxon>Actinomycetes</taxon>
        <taxon>Kitasatosporales</taxon>
        <taxon>Streptomycetaceae</taxon>
        <taxon>Streptomyces</taxon>
    </lineage>
</organism>
<protein>
    <submittedName>
        <fullName evidence="7">Lysine transporter LysE</fullName>
    </submittedName>
</protein>
<proteinExistence type="predicted"/>
<feature type="transmembrane region" description="Helical" evidence="6">
    <location>
        <begin position="187"/>
        <end position="209"/>
    </location>
</feature>
<name>A0A4Y3R3L4_STRCI</name>
<dbReference type="PANTHER" id="PTHR30086:SF20">
    <property type="entry name" value="ARGININE EXPORTER PROTEIN ARGO-RELATED"/>
    <property type="match status" value="1"/>
</dbReference>
<dbReference type="RefSeq" id="WP_170298105.1">
    <property type="nucleotide sequence ID" value="NZ_BJMM01000025.1"/>
</dbReference>
<reference evidence="7 8" key="1">
    <citation type="submission" date="2019-06" db="EMBL/GenBank/DDBJ databases">
        <title>Whole genome shotgun sequence of Streptomyces cacaoi subsp. cacaoi NBRC 12748.</title>
        <authorList>
            <person name="Hosoyama A."/>
            <person name="Uohara A."/>
            <person name="Ohji S."/>
            <person name="Ichikawa N."/>
        </authorList>
    </citation>
    <scope>NUCLEOTIDE SEQUENCE [LARGE SCALE GENOMIC DNA]</scope>
    <source>
        <strain evidence="7 8">NBRC 12748</strain>
    </source>
</reference>
<keyword evidence="3 6" id="KW-0812">Transmembrane</keyword>
<evidence type="ECO:0000313" key="8">
    <source>
        <dbReference type="Proteomes" id="UP000319210"/>
    </source>
</evidence>
<sequence>MAVSSIAAFLGFSLFAVLVPGADWAYAITSGLRDRSVVPAVGGLMLGYVALTLVVVGGVAALLAQNPAVLTAVTVLGALYLVWLGVTTFVGAKNATGPLAAAQNGETAPASGPAAGRRVLKGASVSGLNPKAVLLYVALLPQFADKGGSWPLAAQVGLLGLVHMATSGVVYFGVGSLARIVLSARPVVARLVTRASGIAMIVLGAFLLVERLTA</sequence>
<dbReference type="Pfam" id="PF01810">
    <property type="entry name" value="LysE"/>
    <property type="match status" value="1"/>
</dbReference>
<evidence type="ECO:0000256" key="5">
    <source>
        <dbReference type="ARBA" id="ARBA00023136"/>
    </source>
</evidence>
<evidence type="ECO:0000256" key="4">
    <source>
        <dbReference type="ARBA" id="ARBA00022989"/>
    </source>
</evidence>
<dbReference type="GO" id="GO:0015171">
    <property type="term" value="F:amino acid transmembrane transporter activity"/>
    <property type="evidence" value="ECO:0007669"/>
    <property type="project" value="TreeGrafter"/>
</dbReference>
<keyword evidence="2" id="KW-1003">Cell membrane</keyword>
<feature type="transmembrane region" description="Helical" evidence="6">
    <location>
        <begin position="152"/>
        <end position="175"/>
    </location>
</feature>
<evidence type="ECO:0000256" key="3">
    <source>
        <dbReference type="ARBA" id="ARBA00022692"/>
    </source>
</evidence>
<dbReference type="PANTHER" id="PTHR30086">
    <property type="entry name" value="ARGININE EXPORTER PROTEIN ARGO"/>
    <property type="match status" value="1"/>
</dbReference>
<evidence type="ECO:0000313" key="7">
    <source>
        <dbReference type="EMBL" id="GEB51879.1"/>
    </source>
</evidence>
<evidence type="ECO:0000256" key="6">
    <source>
        <dbReference type="SAM" id="Phobius"/>
    </source>
</evidence>
<comment type="subcellular location">
    <subcellularLocation>
        <location evidence="1">Cell membrane</location>
        <topology evidence="1">Multi-pass membrane protein</topology>
    </subcellularLocation>
</comment>
<keyword evidence="8" id="KW-1185">Reference proteome</keyword>
<gene>
    <name evidence="7" type="ORF">SCA03_44300</name>
</gene>